<dbReference type="SUPFAM" id="SSF52047">
    <property type="entry name" value="RNI-like"/>
    <property type="match status" value="1"/>
</dbReference>
<comment type="caution">
    <text evidence="1">The sequence shown here is derived from an EMBL/GenBank/DDBJ whole genome shotgun (WGS) entry which is preliminary data.</text>
</comment>
<dbReference type="Gene3D" id="3.80.10.10">
    <property type="entry name" value="Ribonuclease Inhibitor"/>
    <property type="match status" value="1"/>
</dbReference>
<proteinExistence type="predicted"/>
<dbReference type="PANTHER" id="PTHR38926">
    <property type="entry name" value="F-BOX DOMAIN CONTAINING PROTEIN, EXPRESSED"/>
    <property type="match status" value="1"/>
</dbReference>
<keyword evidence="2" id="KW-1185">Reference proteome</keyword>
<accession>A0A9P7KBZ8</accession>
<protein>
    <recommendedName>
        <fullName evidence="3">F-box domain-containing protein</fullName>
    </recommendedName>
</protein>
<dbReference type="Proteomes" id="UP000775547">
    <property type="component" value="Unassembled WGS sequence"/>
</dbReference>
<dbReference type="EMBL" id="JABCKV010000049">
    <property type="protein sequence ID" value="KAG5645088.1"/>
    <property type="molecule type" value="Genomic_DNA"/>
</dbReference>
<dbReference type="OrthoDB" id="3047947at2759"/>
<reference evidence="1" key="1">
    <citation type="submission" date="2020-07" db="EMBL/GenBank/DDBJ databases">
        <authorList>
            <person name="Nieuwenhuis M."/>
            <person name="Van De Peppel L.J.J."/>
        </authorList>
    </citation>
    <scope>NUCLEOTIDE SEQUENCE</scope>
    <source>
        <strain evidence="1">AP01</strain>
        <tissue evidence="1">Mycelium</tissue>
    </source>
</reference>
<dbReference type="PANTHER" id="PTHR38926:SF5">
    <property type="entry name" value="F-BOX AND LEUCINE-RICH REPEAT PROTEIN 6"/>
    <property type="match status" value="1"/>
</dbReference>
<dbReference type="AlphaFoldDB" id="A0A9P7KBZ8"/>
<gene>
    <name evidence="1" type="ORF">DXG03_006902</name>
</gene>
<sequence>MTIATLPHYTQAQKHVDSASGLSRVLHGAGRAALFKPAQRDIYQRLRLINQATPIGFLPPEILGQIFDVAIRSKPPEDNFPWSHPWRRRSLPVTLSQVSGYWREVALNSPLLWSDVDISPPWALNIIRLYLTRSKSCPIHLNLGIPTIAFGNLLTPAVANASAHILCDIIAPHISRCRKITVKGDFHHLEPLLEAVMKIFHPLRAPRLEHLVMQVTSVRQTYSSFFSEGAPILSHLRLSCIMMPYLPQLPKLTSLHLALGDGHGIDLITLHSIATSCTSLETLALIDDVVCGPWPLTATIDFPSLRSLQIYGTFTGVSDLLRVVSAPLLEDLVIAPVVADDLLAYHQGAATSAPKFPNLRSITLEPVSASGFSLLLVAAECFPDVERLTIPKIYPDSFHDVFTGVDVDVFWPNLKALAVRNIDTSAMEKLLDVISFRAAAGRPLRTIYLDSASVCRNSSTVLPLALEVVEHDMWMQLILEMTHLVENEFDYLF</sequence>
<reference evidence="1" key="2">
    <citation type="submission" date="2021-10" db="EMBL/GenBank/DDBJ databases">
        <title>Phylogenomics reveals ancestral predisposition of the termite-cultivated fungus Termitomyces towards a domesticated lifestyle.</title>
        <authorList>
            <person name="Auxier B."/>
            <person name="Grum-Grzhimaylo A."/>
            <person name="Cardenas M.E."/>
            <person name="Lodge J.D."/>
            <person name="Laessoe T."/>
            <person name="Pedersen O."/>
            <person name="Smith M.E."/>
            <person name="Kuyper T.W."/>
            <person name="Franco-Molano E.A."/>
            <person name="Baroni T.J."/>
            <person name="Aanen D.K."/>
        </authorList>
    </citation>
    <scope>NUCLEOTIDE SEQUENCE</scope>
    <source>
        <strain evidence="1">AP01</strain>
        <tissue evidence="1">Mycelium</tissue>
    </source>
</reference>
<dbReference type="InterPro" id="IPR032675">
    <property type="entry name" value="LRR_dom_sf"/>
</dbReference>
<evidence type="ECO:0008006" key="3">
    <source>
        <dbReference type="Google" id="ProtNLM"/>
    </source>
</evidence>
<evidence type="ECO:0000313" key="1">
    <source>
        <dbReference type="EMBL" id="KAG5645088.1"/>
    </source>
</evidence>
<name>A0A9P7KBZ8_9AGAR</name>
<evidence type="ECO:0000313" key="2">
    <source>
        <dbReference type="Proteomes" id="UP000775547"/>
    </source>
</evidence>
<organism evidence="1 2">
    <name type="scientific">Asterophora parasitica</name>
    <dbReference type="NCBI Taxonomy" id="117018"/>
    <lineage>
        <taxon>Eukaryota</taxon>
        <taxon>Fungi</taxon>
        <taxon>Dikarya</taxon>
        <taxon>Basidiomycota</taxon>
        <taxon>Agaricomycotina</taxon>
        <taxon>Agaricomycetes</taxon>
        <taxon>Agaricomycetidae</taxon>
        <taxon>Agaricales</taxon>
        <taxon>Tricholomatineae</taxon>
        <taxon>Lyophyllaceae</taxon>
        <taxon>Asterophora</taxon>
    </lineage>
</organism>